<dbReference type="AlphaFoldDB" id="A0A6A6W987"/>
<reference evidence="1" key="1">
    <citation type="journal article" date="2020" name="Stud. Mycol.">
        <title>101 Dothideomycetes genomes: a test case for predicting lifestyles and emergence of pathogens.</title>
        <authorList>
            <person name="Haridas S."/>
            <person name="Albert R."/>
            <person name="Binder M."/>
            <person name="Bloem J."/>
            <person name="Labutti K."/>
            <person name="Salamov A."/>
            <person name="Andreopoulos B."/>
            <person name="Baker S."/>
            <person name="Barry K."/>
            <person name="Bills G."/>
            <person name="Bluhm B."/>
            <person name="Cannon C."/>
            <person name="Castanera R."/>
            <person name="Culley D."/>
            <person name="Daum C."/>
            <person name="Ezra D."/>
            <person name="Gonzalez J."/>
            <person name="Henrissat B."/>
            <person name="Kuo A."/>
            <person name="Liang C."/>
            <person name="Lipzen A."/>
            <person name="Lutzoni F."/>
            <person name="Magnuson J."/>
            <person name="Mondo S."/>
            <person name="Nolan M."/>
            <person name="Ohm R."/>
            <person name="Pangilinan J."/>
            <person name="Park H.-J."/>
            <person name="Ramirez L."/>
            <person name="Alfaro M."/>
            <person name="Sun H."/>
            <person name="Tritt A."/>
            <person name="Yoshinaga Y."/>
            <person name="Zwiers L.-H."/>
            <person name="Turgeon B."/>
            <person name="Goodwin S."/>
            <person name="Spatafora J."/>
            <person name="Crous P."/>
            <person name="Grigoriev I."/>
        </authorList>
    </citation>
    <scope>NUCLEOTIDE SEQUENCE</scope>
    <source>
        <strain evidence="1">CBS 121739</strain>
    </source>
</reference>
<proteinExistence type="predicted"/>
<name>A0A6A6W987_9PEZI</name>
<evidence type="ECO:0000313" key="2">
    <source>
        <dbReference type="Proteomes" id="UP000799437"/>
    </source>
</evidence>
<organism evidence="1 2">
    <name type="scientific">Pseudovirgaria hyperparasitica</name>
    <dbReference type="NCBI Taxonomy" id="470096"/>
    <lineage>
        <taxon>Eukaryota</taxon>
        <taxon>Fungi</taxon>
        <taxon>Dikarya</taxon>
        <taxon>Ascomycota</taxon>
        <taxon>Pezizomycotina</taxon>
        <taxon>Dothideomycetes</taxon>
        <taxon>Dothideomycetes incertae sedis</taxon>
        <taxon>Acrospermales</taxon>
        <taxon>Acrospermaceae</taxon>
        <taxon>Pseudovirgaria</taxon>
    </lineage>
</organism>
<protein>
    <submittedName>
        <fullName evidence="1">Uncharacterized protein</fullName>
    </submittedName>
</protein>
<gene>
    <name evidence="1" type="ORF">EJ05DRAFT_538808</name>
</gene>
<dbReference type="Proteomes" id="UP000799437">
    <property type="component" value="Unassembled WGS sequence"/>
</dbReference>
<dbReference type="RefSeq" id="XP_033600102.1">
    <property type="nucleotide sequence ID" value="XM_033749480.1"/>
</dbReference>
<dbReference type="OrthoDB" id="4347at2759"/>
<dbReference type="EMBL" id="ML996573">
    <property type="protein sequence ID" value="KAF2757651.1"/>
    <property type="molecule type" value="Genomic_DNA"/>
</dbReference>
<evidence type="ECO:0000313" key="1">
    <source>
        <dbReference type="EMBL" id="KAF2757651.1"/>
    </source>
</evidence>
<dbReference type="GO" id="GO:0005737">
    <property type="term" value="C:cytoplasm"/>
    <property type="evidence" value="ECO:0007669"/>
    <property type="project" value="TreeGrafter"/>
</dbReference>
<accession>A0A6A6W987</accession>
<dbReference type="GeneID" id="54490534"/>
<dbReference type="PANTHER" id="PTHR28110">
    <property type="entry name" value="TRANSMEMBRANE PROTEIN"/>
    <property type="match status" value="1"/>
</dbReference>
<dbReference type="InterPro" id="IPR055323">
    <property type="entry name" value="C57A10.07/YOR238W"/>
</dbReference>
<dbReference type="PANTHER" id="PTHR28110:SF1">
    <property type="entry name" value="TRANSMEMBRANE PROTEIN"/>
    <property type="match status" value="1"/>
</dbReference>
<sequence>MLSSPDLSTYTNLVIVCCHAIYLGSRSTPDADPYDEIAWLLQHFQKSTATKQSEHETFIHHVTTGLNMTRTGAWRNKSILVISGGRTKRNITELSESESYYHALLHTSDEVRSHAQQAFTAGTLLLEEHATDSYQNLLFSIIAFRKRTGRYPGSIRVVTHAFKARRFLELHANAIRWPKKSITVSGIDPPMDWDEYTVTTSGEASKGYMPWTDDPHGVRNVLSEKRRARGWDPTVKVLLAQGLESSVQDLVHWNGGLEGNLPFPQEKKLVWELDCHADGL</sequence>
<keyword evidence="2" id="KW-1185">Reference proteome</keyword>